<organism evidence="1">
    <name type="scientific">Vecturithrix granuli</name>
    <dbReference type="NCBI Taxonomy" id="1499967"/>
    <lineage>
        <taxon>Bacteria</taxon>
        <taxon>Candidatus Moduliflexota</taxon>
        <taxon>Candidatus Vecturitrichia</taxon>
        <taxon>Candidatus Vecturitrichales</taxon>
        <taxon>Candidatus Vecturitrichaceae</taxon>
        <taxon>Candidatus Vecturithrix</taxon>
    </lineage>
</organism>
<dbReference type="HOGENOM" id="CLU_1783059_0_0_0"/>
<name>A0A081CB35_VECG1</name>
<accession>A0A081CB35</accession>
<keyword evidence="2" id="KW-1185">Reference proteome</keyword>
<proteinExistence type="predicted"/>
<dbReference type="Proteomes" id="UP000030661">
    <property type="component" value="Unassembled WGS sequence"/>
</dbReference>
<gene>
    <name evidence="1" type="ORF">U27_02623</name>
</gene>
<evidence type="ECO:0000313" key="2">
    <source>
        <dbReference type="Proteomes" id="UP000030661"/>
    </source>
</evidence>
<protein>
    <submittedName>
        <fullName evidence="1">Uncharacterized protein</fullName>
    </submittedName>
</protein>
<dbReference type="EMBL" id="DF820483">
    <property type="protein sequence ID" value="GAK61790.1"/>
    <property type="molecule type" value="Genomic_DNA"/>
</dbReference>
<evidence type="ECO:0000313" key="1">
    <source>
        <dbReference type="EMBL" id="GAK61790.1"/>
    </source>
</evidence>
<dbReference type="STRING" id="1499967.U27_02623"/>
<dbReference type="AlphaFoldDB" id="A0A081CB35"/>
<reference evidence="1" key="1">
    <citation type="journal article" date="2015" name="PeerJ">
        <title>First genomic representation of candidate bacterial phylum KSB3 points to enhanced environmental sensing as a trigger of wastewater bulking.</title>
        <authorList>
            <person name="Sekiguchi Y."/>
            <person name="Ohashi A."/>
            <person name="Parks D.H."/>
            <person name="Yamauchi T."/>
            <person name="Tyson G.W."/>
            <person name="Hugenholtz P."/>
        </authorList>
    </citation>
    <scope>NUCLEOTIDE SEQUENCE [LARGE SCALE GENOMIC DNA]</scope>
</reference>
<sequence>MSERKRGIKLHKLNDTGREVLQKYAPFDHYACGINENTGEIFLVHSEGVSYRVHHNRPFRFNDNNASAQFYNMWQILDMVDFDAESEVDLADWIREFGARLESNFYLASCVLTEETSSEKNEFNPSNAYINKQILEMWHTVNQAK</sequence>